<dbReference type="AlphaFoldDB" id="A0ABD5VMQ7"/>
<dbReference type="EMBL" id="JBHSXN010000003">
    <property type="protein sequence ID" value="MFC6954482.1"/>
    <property type="molecule type" value="Genomic_DNA"/>
</dbReference>
<accession>A0ABD5VMQ7</accession>
<dbReference type="InterPro" id="IPR006311">
    <property type="entry name" value="TAT_signal"/>
</dbReference>
<dbReference type="Proteomes" id="UP001596395">
    <property type="component" value="Unassembled WGS sequence"/>
</dbReference>
<dbReference type="PROSITE" id="PS51318">
    <property type="entry name" value="TAT"/>
    <property type="match status" value="1"/>
</dbReference>
<protein>
    <recommendedName>
        <fullName evidence="3">Tat (Twin-arginine translocation) pathway signal sequence</fullName>
    </recommendedName>
</protein>
<gene>
    <name evidence="1" type="ORF">ACFQGB_16580</name>
</gene>
<organism evidence="1 2">
    <name type="scientific">Halorubellus litoreus</name>
    <dbReference type="NCBI Taxonomy" id="755308"/>
    <lineage>
        <taxon>Archaea</taxon>
        <taxon>Methanobacteriati</taxon>
        <taxon>Methanobacteriota</taxon>
        <taxon>Stenosarchaea group</taxon>
        <taxon>Halobacteria</taxon>
        <taxon>Halobacteriales</taxon>
        <taxon>Halorubellaceae</taxon>
        <taxon>Halorubellus</taxon>
    </lineage>
</organism>
<evidence type="ECO:0000313" key="2">
    <source>
        <dbReference type="Proteomes" id="UP001596395"/>
    </source>
</evidence>
<comment type="caution">
    <text evidence="1">The sequence shown here is derived from an EMBL/GenBank/DDBJ whole genome shotgun (WGS) entry which is preliminary data.</text>
</comment>
<dbReference type="RefSeq" id="WP_336351430.1">
    <property type="nucleotide sequence ID" value="NZ_JAZAQL010000003.1"/>
</dbReference>
<evidence type="ECO:0000313" key="1">
    <source>
        <dbReference type="EMBL" id="MFC6954482.1"/>
    </source>
</evidence>
<name>A0ABD5VMQ7_9EURY</name>
<evidence type="ECO:0008006" key="3">
    <source>
        <dbReference type="Google" id="ProtNLM"/>
    </source>
</evidence>
<keyword evidence="2" id="KW-1185">Reference proteome</keyword>
<reference evidence="1 2" key="1">
    <citation type="journal article" date="2019" name="Int. J. Syst. Evol. Microbiol.">
        <title>The Global Catalogue of Microorganisms (GCM) 10K type strain sequencing project: providing services to taxonomists for standard genome sequencing and annotation.</title>
        <authorList>
            <consortium name="The Broad Institute Genomics Platform"/>
            <consortium name="The Broad Institute Genome Sequencing Center for Infectious Disease"/>
            <person name="Wu L."/>
            <person name="Ma J."/>
        </authorList>
    </citation>
    <scope>NUCLEOTIDE SEQUENCE [LARGE SCALE GENOMIC DNA]</scope>
    <source>
        <strain evidence="1 2">GX26</strain>
    </source>
</reference>
<sequence length="440" mass="47002">MTGSDGDDSRRGFLSALGATTATGAVAALAGCSTLSNDGSDRVTFHASELPDVDDHPVVAVGATYPTSVPRSHRRDAQIRANDALEDVPTPLGARRVPNGHVREHLADAVTEARNRLDEALRAPTPRETLESLRAARAHARYASVGWDAIEDGLTVAALEDEATDVAERAADAQHAMEYVGTDPAPAVVVHASRERLLDEAGSVSEDVSHGDVRVLRVAEFGEHVERATASLADARMIADRFRDRQPDDAASLRPTIVDARQRLREEIESAVADLPSEDAAMTVTGADIDDTRTERLLYELHFEATAGDPARSRHGPASGVLDAIRQLAAVRAYRAVRERVASGTRYEVTGADAVRDAYATAHEALRAAPRRSDAPVLARAALRYAASSVRFADERLAQQSGELYSHDVDDAYEQYVVQGAIAEATPVAVGTALDALDAN</sequence>
<proteinExistence type="predicted"/>